<protein>
    <submittedName>
        <fullName evidence="10">SusC/RagA family TonB-linked outer membrane protein</fullName>
    </submittedName>
</protein>
<evidence type="ECO:0000256" key="6">
    <source>
        <dbReference type="ARBA" id="ARBA00023237"/>
    </source>
</evidence>
<dbReference type="Gene3D" id="2.40.170.20">
    <property type="entry name" value="TonB-dependent receptor, beta-barrel domain"/>
    <property type="match status" value="1"/>
</dbReference>
<dbReference type="NCBIfam" id="TIGR04056">
    <property type="entry name" value="OMP_RagA_SusC"/>
    <property type="match status" value="1"/>
</dbReference>
<dbReference type="InterPro" id="IPR008969">
    <property type="entry name" value="CarboxyPept-like_regulatory"/>
</dbReference>
<evidence type="ECO:0000256" key="5">
    <source>
        <dbReference type="ARBA" id="ARBA00023136"/>
    </source>
</evidence>
<dbReference type="Pfam" id="PF07715">
    <property type="entry name" value="Plug"/>
    <property type="match status" value="1"/>
</dbReference>
<feature type="signal peptide" evidence="8">
    <location>
        <begin position="1"/>
        <end position="19"/>
    </location>
</feature>
<dbReference type="InterPro" id="IPR012910">
    <property type="entry name" value="Plug_dom"/>
</dbReference>
<dbReference type="InterPro" id="IPR036942">
    <property type="entry name" value="Beta-barrel_TonB_sf"/>
</dbReference>
<dbReference type="InterPro" id="IPR023996">
    <property type="entry name" value="TonB-dep_OMP_SusC/RagA"/>
</dbReference>
<dbReference type="Pfam" id="PF13715">
    <property type="entry name" value="CarbopepD_reg_2"/>
    <property type="match status" value="1"/>
</dbReference>
<evidence type="ECO:0000256" key="1">
    <source>
        <dbReference type="ARBA" id="ARBA00004571"/>
    </source>
</evidence>
<dbReference type="SUPFAM" id="SSF49464">
    <property type="entry name" value="Carboxypeptidase regulatory domain-like"/>
    <property type="match status" value="1"/>
</dbReference>
<dbReference type="Gene3D" id="2.60.40.1120">
    <property type="entry name" value="Carboxypeptidase-like, regulatory domain"/>
    <property type="match status" value="1"/>
</dbReference>
<dbReference type="InterPro" id="IPR039426">
    <property type="entry name" value="TonB-dep_rcpt-like"/>
</dbReference>
<dbReference type="Gene3D" id="2.170.130.10">
    <property type="entry name" value="TonB-dependent receptor, plug domain"/>
    <property type="match status" value="1"/>
</dbReference>
<feature type="chain" id="PRO_5040105279" evidence="8">
    <location>
        <begin position="20"/>
        <end position="1107"/>
    </location>
</feature>
<gene>
    <name evidence="10" type="ORF">F2S36_07065</name>
</gene>
<evidence type="ECO:0000313" key="11">
    <source>
        <dbReference type="Proteomes" id="UP000323119"/>
    </source>
</evidence>
<dbReference type="InterPro" id="IPR023997">
    <property type="entry name" value="TonB-dep_OMP_SusC/RagA_CS"/>
</dbReference>
<evidence type="ECO:0000256" key="8">
    <source>
        <dbReference type="SAM" id="SignalP"/>
    </source>
</evidence>
<dbReference type="AlphaFoldDB" id="A0A9P4DP31"/>
<comment type="similarity">
    <text evidence="7">Belongs to the TonB-dependent receptor family.</text>
</comment>
<name>A0A9P4DP31_9BACT</name>
<dbReference type="InterPro" id="IPR037066">
    <property type="entry name" value="Plug_dom_sf"/>
</dbReference>
<accession>A0A9P4DP31</accession>
<reference evidence="10 11" key="1">
    <citation type="journal article" date="2019" name="Nat. Med.">
        <title>A library of human gut bacterial isolates paired with longitudinal multiomics data enables mechanistic microbiome research.</title>
        <authorList>
            <person name="Poyet M."/>
            <person name="Groussin M."/>
            <person name="Gibbons S.M."/>
            <person name="Avila-Pacheco J."/>
            <person name="Jiang X."/>
            <person name="Kearney S.M."/>
            <person name="Perrotta A.R."/>
            <person name="Berdy B."/>
            <person name="Zhao S."/>
            <person name="Lieberman T.D."/>
            <person name="Swanson P.K."/>
            <person name="Smith M."/>
            <person name="Roesemann S."/>
            <person name="Alexander J.E."/>
            <person name="Rich S.A."/>
            <person name="Livny J."/>
            <person name="Vlamakis H."/>
            <person name="Clish C."/>
            <person name="Bullock K."/>
            <person name="Deik A."/>
            <person name="Scott J."/>
            <person name="Pierce K.A."/>
            <person name="Xavier R.J."/>
            <person name="Alm E.J."/>
        </authorList>
    </citation>
    <scope>NUCLEOTIDE SEQUENCE [LARGE SCALE GENOMIC DNA]</scope>
    <source>
        <strain evidence="10 11">BIOML-A204</strain>
    </source>
</reference>
<keyword evidence="6 7" id="KW-0998">Cell outer membrane</keyword>
<dbReference type="Pfam" id="PF07660">
    <property type="entry name" value="STN"/>
    <property type="match status" value="1"/>
</dbReference>
<evidence type="ECO:0000256" key="7">
    <source>
        <dbReference type="PROSITE-ProRule" id="PRU01360"/>
    </source>
</evidence>
<sequence length="1107" mass="122807">MAAGIAAFVMLLFAGPLHAQDAVVTISKSGTVKQILHEIESQTDYLFVVNAQVDVKRPVHIDAQKKTIREILDQLFAGRGVGYELKGKNIMLSPIKEKPAAEPDRKMISGRVTDVSGTGVAGATVIVKGTPNGTTTVGDGSFSLDLKNAGADAVLQISFIGMKPVEVAVAGASQLNIRLEEDTQLVDAVVVTALGVKREEKALGYAVQKVSGDELGTVKTTFVGTALTGKVAGLQVRNSTEFGSAPTLRIRGESPLLVVDGVPYEYVALSELVADDIESIDVLKGASASALYGAKGGSGAVMVTTKKAKKEGFDVSVNSSLMADVGFLAFPDVQTQYSSGAGGKYLLNDAVWGDKLDIGRTATLYNPYTYENEPDQPLVSRGRNNFENFLQTSFVANNTVSIAYKGKLGSFRTSVNHIYNRGQYPNTKLNKTNYSLNGDLKYKRFSLSAGLTYNYATYPNNYGTGYGKGSYIYNLVIFQGTEYDIRDFRNYWVKPDEQQNWVVNGSWYDNPYFLANENTHGDKQHLVSGYLTLGYDLTSWLKLTARTGVDAKNGRQEWREAWSSAAAPRSGESHKKGYYEIQKRTGFSINQDVMFTADKTWGGFGLNAMVGMNAFYRSWDTLSGYTQGGLSIPGYYSLKASVNPALASSTMSRRRSMSLYGKATLSWKSMAYVDVTARNDWSSTLPAESRSYFYPSVAGSFILTEVLPKMRGVDLLKVRGSWTRTKMDLGVYDIDRSYTISADRWGGMSGADYPDKIRGSVNPETKDAYEIGVAGIFFGNRLRADVTYYQTLSYDFVKDGTVSNASGFTHKKINTKEELLRRGAEVMLSATPVKTKDWRWDTGVNWSLDRYYYHKLDPEYSNASPWVYEGARWDWIAIQDWERDPDGNIVHGSNGLPVLSQYKSKRGVYTPDWIWGWTNTVKWKNFTLSFSFDGRVGGIGFSTTDQALWNGGSHPKSANQFRYDEVVNGRKTFVGRGVKVISGSVDYDAYGRILRDDRVFAPNDRVVSYEAYVKEYNPTAYRPRWQNYFDQSFIKLRDVSLTWNIPQPWCAKLGLKSASLSFIGQNLLMWTKGFKYSDPDSIDLSTGEENLSSPSLRLIGYNLKLNF</sequence>
<evidence type="ECO:0000256" key="4">
    <source>
        <dbReference type="ARBA" id="ARBA00022692"/>
    </source>
</evidence>
<evidence type="ECO:0000259" key="9">
    <source>
        <dbReference type="SMART" id="SM00965"/>
    </source>
</evidence>
<dbReference type="SMART" id="SM00965">
    <property type="entry name" value="STN"/>
    <property type="match status" value="1"/>
</dbReference>
<dbReference type="EMBL" id="VVUY01000005">
    <property type="protein sequence ID" value="KAA2561859.1"/>
    <property type="molecule type" value="Genomic_DNA"/>
</dbReference>
<dbReference type="GO" id="GO:0009279">
    <property type="term" value="C:cell outer membrane"/>
    <property type="evidence" value="ECO:0007669"/>
    <property type="project" value="UniProtKB-SubCell"/>
</dbReference>
<dbReference type="PROSITE" id="PS52016">
    <property type="entry name" value="TONB_DEPENDENT_REC_3"/>
    <property type="match status" value="1"/>
</dbReference>
<evidence type="ECO:0000313" key="10">
    <source>
        <dbReference type="EMBL" id="KAA2561859.1"/>
    </source>
</evidence>
<dbReference type="Proteomes" id="UP000323119">
    <property type="component" value="Unassembled WGS sequence"/>
</dbReference>
<dbReference type="NCBIfam" id="TIGR04057">
    <property type="entry name" value="SusC_RagA_signa"/>
    <property type="match status" value="1"/>
</dbReference>
<comment type="caution">
    <text evidence="10">The sequence shown here is derived from an EMBL/GenBank/DDBJ whole genome shotgun (WGS) entry which is preliminary data.</text>
</comment>
<keyword evidence="4 7" id="KW-0812">Transmembrane</keyword>
<evidence type="ECO:0000256" key="2">
    <source>
        <dbReference type="ARBA" id="ARBA00022448"/>
    </source>
</evidence>
<feature type="domain" description="Secretin/TonB short N-terminal" evidence="9">
    <location>
        <begin position="45"/>
        <end position="95"/>
    </location>
</feature>
<keyword evidence="3 7" id="KW-1134">Transmembrane beta strand</keyword>
<keyword evidence="2 7" id="KW-0813">Transport</keyword>
<keyword evidence="5 7" id="KW-0472">Membrane</keyword>
<proteinExistence type="inferred from homology"/>
<evidence type="ECO:0000256" key="3">
    <source>
        <dbReference type="ARBA" id="ARBA00022452"/>
    </source>
</evidence>
<organism evidence="10 11">
    <name type="scientific">Alistipes onderdonkii</name>
    <dbReference type="NCBI Taxonomy" id="328813"/>
    <lineage>
        <taxon>Bacteria</taxon>
        <taxon>Pseudomonadati</taxon>
        <taxon>Bacteroidota</taxon>
        <taxon>Bacteroidia</taxon>
        <taxon>Bacteroidales</taxon>
        <taxon>Rikenellaceae</taxon>
        <taxon>Alistipes</taxon>
    </lineage>
</organism>
<comment type="subcellular location">
    <subcellularLocation>
        <location evidence="1 7">Cell outer membrane</location>
        <topology evidence="1 7">Multi-pass membrane protein</topology>
    </subcellularLocation>
</comment>
<dbReference type="InterPro" id="IPR011662">
    <property type="entry name" value="Secretin/TonB_short_N"/>
</dbReference>
<dbReference type="SUPFAM" id="SSF56935">
    <property type="entry name" value="Porins"/>
    <property type="match status" value="1"/>
</dbReference>
<keyword evidence="8" id="KW-0732">Signal</keyword>